<evidence type="ECO:0000256" key="8">
    <source>
        <dbReference type="ARBA" id="ARBA00023014"/>
    </source>
</evidence>
<dbReference type="PROSITE" id="PS01087">
    <property type="entry name" value="RADICAL_ACTIVATING"/>
    <property type="match status" value="1"/>
</dbReference>
<reference evidence="13" key="1">
    <citation type="submission" date="2009-12" db="EMBL/GenBank/DDBJ databases">
        <title>Sequence of Clostridiales genomosp. BVAB3 str. UPII9-5.</title>
        <authorList>
            <person name="Madupu R."/>
            <person name="Durkin A.S."/>
            <person name="Torralba M."/>
            <person name="Methe B."/>
            <person name="Sutton G.G."/>
            <person name="Strausberg R.L."/>
            <person name="Nelson K.E."/>
        </authorList>
    </citation>
    <scope>NUCLEOTIDE SEQUENCE [LARGE SCALE GENOMIC DNA]</scope>
    <source>
        <strain evidence="13">28L</strain>
    </source>
</reference>
<dbReference type="SFLD" id="SFLDG01118">
    <property type="entry name" value="activating_enzymes__group_2"/>
    <property type="match status" value="1"/>
</dbReference>
<name>D3LW75_9FIRM</name>
<keyword evidence="8" id="KW-0411">Iron-sulfur</keyword>
<evidence type="ECO:0000259" key="10">
    <source>
        <dbReference type="PROSITE" id="PS51379"/>
    </source>
</evidence>
<accession>D3LW75</accession>
<feature type="domain" description="4Fe-4S ferredoxin-type" evidence="10">
    <location>
        <begin position="84"/>
        <end position="113"/>
    </location>
</feature>
<evidence type="ECO:0000313" key="13">
    <source>
        <dbReference type="Proteomes" id="UP000003242"/>
    </source>
</evidence>
<dbReference type="PIRSF" id="PIRSF000371">
    <property type="entry name" value="PFL_act_enz"/>
    <property type="match status" value="1"/>
</dbReference>
<dbReference type="SUPFAM" id="SSF102114">
    <property type="entry name" value="Radical SAM enzymes"/>
    <property type="match status" value="1"/>
</dbReference>
<protein>
    <submittedName>
        <fullName evidence="12">Glycyl-radical enzyme activating protein family protein</fullName>
        <ecNumber evidence="12">1.97.1.-</ecNumber>
    </submittedName>
</protein>
<dbReference type="GO" id="GO:0051539">
    <property type="term" value="F:4 iron, 4 sulfur cluster binding"/>
    <property type="evidence" value="ECO:0007669"/>
    <property type="project" value="UniProtKB-KW"/>
</dbReference>
<keyword evidence="6 12" id="KW-0560">Oxidoreductase</keyword>
<dbReference type="Gene3D" id="3.80.30.10">
    <property type="entry name" value="pyruvate-formate lyase- activating enzyme"/>
    <property type="match status" value="1"/>
</dbReference>
<dbReference type="InterPro" id="IPR017896">
    <property type="entry name" value="4Fe4S_Fe-S-bd"/>
</dbReference>
<evidence type="ECO:0000256" key="6">
    <source>
        <dbReference type="ARBA" id="ARBA00023002"/>
    </source>
</evidence>
<organism evidence="12 13">
    <name type="scientific">Megasphaera lornae</name>
    <dbReference type="NCBI Taxonomy" id="1000568"/>
    <lineage>
        <taxon>Bacteria</taxon>
        <taxon>Bacillati</taxon>
        <taxon>Bacillota</taxon>
        <taxon>Negativicutes</taxon>
        <taxon>Veillonellales</taxon>
        <taxon>Veillonellaceae</taxon>
        <taxon>Megasphaera</taxon>
    </lineage>
</organism>
<dbReference type="AlphaFoldDB" id="D3LW75"/>
<dbReference type="PROSITE" id="PS51918">
    <property type="entry name" value="RADICAL_SAM"/>
    <property type="match status" value="1"/>
</dbReference>
<dbReference type="eggNOG" id="COG1180">
    <property type="taxonomic scope" value="Bacteria"/>
</dbReference>
<dbReference type="InterPro" id="IPR012839">
    <property type="entry name" value="Organic_radical_activase"/>
</dbReference>
<feature type="domain" description="4Fe-4S ferredoxin-type" evidence="10">
    <location>
        <begin position="54"/>
        <end position="83"/>
    </location>
</feature>
<evidence type="ECO:0000259" key="11">
    <source>
        <dbReference type="PROSITE" id="PS51918"/>
    </source>
</evidence>
<dbReference type="InterPro" id="IPR040074">
    <property type="entry name" value="BssD/PflA/YjjW"/>
</dbReference>
<evidence type="ECO:0000256" key="1">
    <source>
        <dbReference type="ARBA" id="ARBA00001966"/>
    </source>
</evidence>
<dbReference type="Gene3D" id="3.30.70.20">
    <property type="match status" value="1"/>
</dbReference>
<gene>
    <name evidence="12" type="ORF">HMPREF0889_1216</name>
</gene>
<dbReference type="Proteomes" id="UP000003242">
    <property type="component" value="Unassembled WGS sequence"/>
</dbReference>
<comment type="cofactor">
    <cofactor evidence="1">
        <name>[4Fe-4S] cluster</name>
        <dbReference type="ChEBI" id="CHEBI:49883"/>
    </cofactor>
</comment>
<evidence type="ECO:0000256" key="9">
    <source>
        <dbReference type="ARBA" id="ARBA00047365"/>
    </source>
</evidence>
<dbReference type="InterPro" id="IPR007197">
    <property type="entry name" value="rSAM"/>
</dbReference>
<evidence type="ECO:0000256" key="7">
    <source>
        <dbReference type="ARBA" id="ARBA00023004"/>
    </source>
</evidence>
<dbReference type="GO" id="GO:0046872">
    <property type="term" value="F:metal ion binding"/>
    <property type="evidence" value="ECO:0007669"/>
    <property type="project" value="UniProtKB-KW"/>
</dbReference>
<proteinExistence type="inferred from homology"/>
<dbReference type="InterPro" id="IPR058240">
    <property type="entry name" value="rSAM_sf"/>
</dbReference>
<evidence type="ECO:0000256" key="3">
    <source>
        <dbReference type="ARBA" id="ARBA00022485"/>
    </source>
</evidence>
<sequence length="313" mass="35596">MSTVTIDYQVEGDIFNIQRFSLNDGPGIRTIVFLKGCPLSCWWCSNPESQRRRPVVMYNADKCMHCRRCEEVCKQHAVRFLKDGTRKFFYENCTGSGDCAAVCEYNALEMKGQRINVGELIKILKKDRSTFRHSGGGVTVSGGDPFMQAAFAGELFKACKAQGWNTAVETEGCAETEKIMSILPYIDTILLDIKHMDAEKHRQFTGVSNELILYNAQKMASVSPLVIRVPVIPKFNHSEEEIRSIAKFAFLLKNVKYIHLLPYHELGERKYQMLGMEYKMNRLSAVSLSNEALECYRNIVEKEGVRCRIGDES</sequence>
<dbReference type="OrthoDB" id="9782387at2"/>
<dbReference type="SUPFAM" id="SSF54862">
    <property type="entry name" value="4Fe-4S ferredoxins"/>
    <property type="match status" value="1"/>
</dbReference>
<keyword evidence="5" id="KW-0479">Metal-binding</keyword>
<dbReference type="EC" id="1.97.1.-" evidence="12"/>
<evidence type="ECO:0000256" key="4">
    <source>
        <dbReference type="ARBA" id="ARBA00022691"/>
    </source>
</evidence>
<dbReference type="SFLD" id="SFLDG01066">
    <property type="entry name" value="organic_radical-activating_enz"/>
    <property type="match status" value="1"/>
</dbReference>
<dbReference type="NCBIfam" id="TIGR02494">
    <property type="entry name" value="PFLE_PFLC"/>
    <property type="match status" value="1"/>
</dbReference>
<keyword evidence="3" id="KW-0004">4Fe-4S</keyword>
<dbReference type="SFLD" id="SFLDS00029">
    <property type="entry name" value="Radical_SAM"/>
    <property type="match status" value="1"/>
</dbReference>
<keyword evidence="4" id="KW-0949">S-adenosyl-L-methionine</keyword>
<dbReference type="STRING" id="699218.HMPREF0889_1216"/>
<comment type="similarity">
    <text evidence="2">Belongs to the organic radical-activating enzymes family.</text>
</comment>
<dbReference type="InterPro" id="IPR001989">
    <property type="entry name" value="Radical_activat_CS"/>
</dbReference>
<comment type="catalytic activity">
    <reaction evidence="9">
        <text>glycyl-[protein] + reduced [flavodoxin] + S-adenosyl-L-methionine = glycin-2-yl radical-[protein] + semiquinone [flavodoxin] + 5'-deoxyadenosine + L-methionine + H(+)</text>
        <dbReference type="Rhea" id="RHEA:61976"/>
        <dbReference type="Rhea" id="RHEA-COMP:10622"/>
        <dbReference type="Rhea" id="RHEA-COMP:14480"/>
        <dbReference type="Rhea" id="RHEA-COMP:15993"/>
        <dbReference type="Rhea" id="RHEA-COMP:15994"/>
        <dbReference type="ChEBI" id="CHEBI:15378"/>
        <dbReference type="ChEBI" id="CHEBI:17319"/>
        <dbReference type="ChEBI" id="CHEBI:29947"/>
        <dbReference type="ChEBI" id="CHEBI:32722"/>
        <dbReference type="ChEBI" id="CHEBI:57618"/>
        <dbReference type="ChEBI" id="CHEBI:57844"/>
        <dbReference type="ChEBI" id="CHEBI:59789"/>
        <dbReference type="ChEBI" id="CHEBI:140311"/>
    </reaction>
</comment>
<dbReference type="PANTHER" id="PTHR30352:SF4">
    <property type="entry name" value="PYRUVATE FORMATE-LYASE 2-ACTIVATING ENZYME"/>
    <property type="match status" value="1"/>
</dbReference>
<dbReference type="EMBL" id="ADGP01000023">
    <property type="protein sequence ID" value="EFD93542.1"/>
    <property type="molecule type" value="Genomic_DNA"/>
</dbReference>
<dbReference type="GO" id="GO:0016491">
    <property type="term" value="F:oxidoreductase activity"/>
    <property type="evidence" value="ECO:0007669"/>
    <property type="project" value="UniProtKB-KW"/>
</dbReference>
<keyword evidence="7" id="KW-0408">Iron</keyword>
<evidence type="ECO:0000313" key="12">
    <source>
        <dbReference type="EMBL" id="EFD93542.1"/>
    </source>
</evidence>
<comment type="caution">
    <text evidence="12">The sequence shown here is derived from an EMBL/GenBank/DDBJ whole genome shotgun (WGS) entry which is preliminary data.</text>
</comment>
<evidence type="ECO:0000256" key="5">
    <source>
        <dbReference type="ARBA" id="ARBA00022723"/>
    </source>
</evidence>
<dbReference type="PANTHER" id="PTHR30352">
    <property type="entry name" value="PYRUVATE FORMATE-LYASE-ACTIVATING ENZYME"/>
    <property type="match status" value="1"/>
</dbReference>
<feature type="domain" description="Radical SAM core" evidence="11">
    <location>
        <begin position="23"/>
        <end position="306"/>
    </location>
</feature>
<dbReference type="Pfam" id="PF13353">
    <property type="entry name" value="Fer4_12"/>
    <property type="match status" value="1"/>
</dbReference>
<evidence type="ECO:0000256" key="2">
    <source>
        <dbReference type="ARBA" id="ARBA00009777"/>
    </source>
</evidence>
<dbReference type="InterPro" id="IPR034457">
    <property type="entry name" value="Organic_radical-activating"/>
</dbReference>
<dbReference type="PROSITE" id="PS51379">
    <property type="entry name" value="4FE4S_FER_2"/>
    <property type="match status" value="2"/>
</dbReference>